<dbReference type="GO" id="GO:0016491">
    <property type="term" value="F:oxidoreductase activity"/>
    <property type="evidence" value="ECO:0007669"/>
    <property type="project" value="UniProtKB-KW"/>
</dbReference>
<dbReference type="FunFam" id="3.40.50.720:FF:000084">
    <property type="entry name" value="Short-chain dehydrogenase reductase"/>
    <property type="match status" value="1"/>
</dbReference>
<protein>
    <recommendedName>
        <fullName evidence="4">Short-chain dehydrogenase</fullName>
    </recommendedName>
</protein>
<dbReference type="AlphaFoldDB" id="A0A381PNG4"/>
<accession>A0A381PNG4</accession>
<evidence type="ECO:0000256" key="1">
    <source>
        <dbReference type="ARBA" id="ARBA00006484"/>
    </source>
</evidence>
<dbReference type="InterPro" id="IPR002347">
    <property type="entry name" value="SDR_fam"/>
</dbReference>
<dbReference type="PRINTS" id="PR00080">
    <property type="entry name" value="SDRFAMILY"/>
</dbReference>
<comment type="similarity">
    <text evidence="1">Belongs to the short-chain dehydrogenases/reductases (SDR) family.</text>
</comment>
<dbReference type="NCBIfam" id="NF005559">
    <property type="entry name" value="PRK07231.1"/>
    <property type="match status" value="1"/>
</dbReference>
<name>A0A381PNG4_9ZZZZ</name>
<evidence type="ECO:0000313" key="3">
    <source>
        <dbReference type="EMBL" id="SUZ67657.1"/>
    </source>
</evidence>
<dbReference type="SUPFAM" id="SSF51735">
    <property type="entry name" value="NAD(P)-binding Rossmann-fold domains"/>
    <property type="match status" value="1"/>
</dbReference>
<dbReference type="PRINTS" id="PR00081">
    <property type="entry name" value="GDHRDH"/>
</dbReference>
<dbReference type="Gene3D" id="3.40.50.720">
    <property type="entry name" value="NAD(P)-binding Rossmann-like Domain"/>
    <property type="match status" value="1"/>
</dbReference>
<keyword evidence="2" id="KW-0560">Oxidoreductase</keyword>
<reference evidence="3" key="1">
    <citation type="submission" date="2018-05" db="EMBL/GenBank/DDBJ databases">
        <authorList>
            <person name="Lanie J.A."/>
            <person name="Ng W.-L."/>
            <person name="Kazmierczak K.M."/>
            <person name="Andrzejewski T.M."/>
            <person name="Davidsen T.M."/>
            <person name="Wayne K.J."/>
            <person name="Tettelin H."/>
            <person name="Glass J.I."/>
            <person name="Rusch D."/>
            <person name="Podicherti R."/>
            <person name="Tsui H.-C.T."/>
            <person name="Winkler M.E."/>
        </authorList>
    </citation>
    <scope>NUCLEOTIDE SEQUENCE</scope>
</reference>
<evidence type="ECO:0008006" key="4">
    <source>
        <dbReference type="Google" id="ProtNLM"/>
    </source>
</evidence>
<dbReference type="InterPro" id="IPR036291">
    <property type="entry name" value="NAD(P)-bd_dom_sf"/>
</dbReference>
<dbReference type="Pfam" id="PF13561">
    <property type="entry name" value="adh_short_C2"/>
    <property type="match status" value="1"/>
</dbReference>
<dbReference type="CDD" id="cd05233">
    <property type="entry name" value="SDR_c"/>
    <property type="match status" value="1"/>
</dbReference>
<organism evidence="3">
    <name type="scientific">marine metagenome</name>
    <dbReference type="NCBI Taxonomy" id="408172"/>
    <lineage>
        <taxon>unclassified sequences</taxon>
        <taxon>metagenomes</taxon>
        <taxon>ecological metagenomes</taxon>
    </lineage>
</organism>
<dbReference type="PANTHER" id="PTHR24321:SF15">
    <property type="entry name" value="OXIDOREDUCTASE UCPA"/>
    <property type="match status" value="1"/>
</dbReference>
<evidence type="ECO:0000256" key="2">
    <source>
        <dbReference type="ARBA" id="ARBA00023002"/>
    </source>
</evidence>
<proteinExistence type="inferred from homology"/>
<dbReference type="PANTHER" id="PTHR24321">
    <property type="entry name" value="DEHYDROGENASES, SHORT CHAIN"/>
    <property type="match status" value="1"/>
</dbReference>
<dbReference type="EMBL" id="UINC01001017">
    <property type="protein sequence ID" value="SUZ67657.1"/>
    <property type="molecule type" value="Genomic_DNA"/>
</dbReference>
<sequence length="253" mass="26400">MGRLNGRVSVITGAASGIGRSAALRFAEEGAIVVVVDVDGSGAAETVTLAERTGATACWFTSDVTDSADVDRIASEVHQRFGSLDILMTAAAVSVGKTIPNTSPDEWDKVFEVNVKGTYLWMRACIPFMSENGGSIVAVASQLAVSGGLSNAAYIASKGAIVSLCRTAANDHAADGVRINCVVPGATQTPLLDRSFARFDDPTPYIERSISRHPLGRFARPEEVAEAALFLASDDASFTTGSELRVDGGWIGG</sequence>
<gene>
    <name evidence="3" type="ORF">METZ01_LOCUS20511</name>
</gene>